<dbReference type="Pfam" id="PF07748">
    <property type="entry name" value="Glyco_hydro_38C"/>
    <property type="match status" value="1"/>
</dbReference>
<dbReference type="InterPro" id="IPR011013">
    <property type="entry name" value="Gal_mutarotase_sf_dom"/>
</dbReference>
<feature type="domain" description="Glycoside hydrolase family 38 central" evidence="7">
    <location>
        <begin position="524"/>
        <end position="603"/>
    </location>
</feature>
<dbReference type="EMBL" id="BIFT01000002">
    <property type="protein sequence ID" value="GCE30928.1"/>
    <property type="molecule type" value="Genomic_DNA"/>
</dbReference>
<dbReference type="Pfam" id="PF09261">
    <property type="entry name" value="Alpha-mann_mid"/>
    <property type="match status" value="1"/>
</dbReference>
<sequence length="1052" mass="119510">MLHQIRWTIPKITQRLNLIEPLVYRRRQALPPFRFQPLTSPLEKPAVEVEVDDRDWKTIEPYEYWGEWRQNFVLRSTFQIPEEWEKGLPLALSLPIGTTGDFSHPEALAYIDGVSYAACDRHHHEFALRADWQDGQSHILALHGWTAAHGEHGAQLLMKPCEVVQLDQPTRDFIATARVALGAAQVLAEEAPARGKLLYALNRAFILLDTREPFGEAFYASVAEAHAALKEGIAQAGAPLDAEVTATGHAHIDVAWLWTLGQTRRKASRTFHTVDRLMEQFPDYHFTQSQPQLYEFMRQDHPELFEAIKRRVAEGRWELTGGMWVEADCNLSGPESLARQFLLGRSFFAEHFGENVETPVLWLPDVFGYAWALPQLIKQAGLEYFFTIKIGWSQYNRLPFDSFWWQGIDGTRVLTHFSPTPEKGSAYASTYNAMATPDDILGTWTNFRQKDLGHDNVTPPVLTAFGFGDGGGGPTREMLENLREMQEFPAFPRTRQGDVGSFFRQLEETSGAQLPTWNGELYLEYHRGTYTTQSRNKRWNRKSEFLLHDAEFLAAQASLLNSEYRYPTKEITQAWQLICLNQFHDIIPGSSIHDVYVESELQYGQITELGNSVRDGALQAIAEQVAGDVLIANPISFERRDLAFWPGMVPAGHYLQASQTGESVSVQATDNGTWIDAGAFRQFSITGLHIAEGEQAKPTTELTATSELLENKYIRIELNSAGDIVRVYDKVHEREVLPEGAIANQFQAFEDRPMSWDAWDVDIFYDDKQWLADPATSIRVLESGPLRATIEVQRQILHSQYTQLISLNYNSPQLDITTDIDWRERHILLKVAFPVDILNPAATYEIQWGNVQRPTHRNTSWDWARFETCGQKWVDLSEGDYGVSILNDCKYGHDIKENVIRISLLRSPTMPDPEADQGAQRFTYSLLPHVGNWGEETVSAAYALNDPFVVYTPERKVSVSARQLVPALLSVDKPHVVIETIKRAEDGNGLIVRLYESQRRRGLVTLTTGFDLAEVWHTNLLEKEGDKLPIQGNQVTFSIKPYEIVTLRLVNA</sequence>
<dbReference type="FunFam" id="3.20.110.10:FF:000002">
    <property type="entry name" value="alpha-mannosidase 2C1 isoform X1"/>
    <property type="match status" value="1"/>
</dbReference>
<dbReference type="InterPro" id="IPR041147">
    <property type="entry name" value="GH38_C"/>
</dbReference>
<dbReference type="GO" id="GO:0006013">
    <property type="term" value="P:mannose metabolic process"/>
    <property type="evidence" value="ECO:0007669"/>
    <property type="project" value="InterPro"/>
</dbReference>
<comment type="catalytic activity">
    <reaction evidence="1">
        <text>Hydrolysis of terminal, non-reducing alpha-D-mannose residues in alpha-D-mannosides.</text>
        <dbReference type="EC" id="3.2.1.24"/>
    </reaction>
</comment>
<dbReference type="SMART" id="SM00872">
    <property type="entry name" value="Alpha-mann_mid"/>
    <property type="match status" value="1"/>
</dbReference>
<keyword evidence="6" id="KW-0326">Glycosidase</keyword>
<dbReference type="PANTHER" id="PTHR46017:SF1">
    <property type="entry name" value="ALPHA-MANNOSIDASE 2C1"/>
    <property type="match status" value="1"/>
</dbReference>
<evidence type="ECO:0000259" key="7">
    <source>
        <dbReference type="SMART" id="SM00872"/>
    </source>
</evidence>
<evidence type="ECO:0000313" key="8">
    <source>
        <dbReference type="EMBL" id="GCE30928.1"/>
    </source>
</evidence>
<dbReference type="GO" id="GO:0009313">
    <property type="term" value="P:oligosaccharide catabolic process"/>
    <property type="evidence" value="ECO:0007669"/>
    <property type="project" value="TreeGrafter"/>
</dbReference>
<dbReference type="InterPro" id="IPR027291">
    <property type="entry name" value="Glyco_hydro_38_N_sf"/>
</dbReference>
<dbReference type="Gene3D" id="3.20.110.10">
    <property type="entry name" value="Glycoside hydrolase 38, N terminal domain"/>
    <property type="match status" value="1"/>
</dbReference>
<keyword evidence="4" id="KW-0479">Metal-binding</keyword>
<name>A0A402BHN3_9CHLR</name>
<evidence type="ECO:0000256" key="2">
    <source>
        <dbReference type="ARBA" id="ARBA00009792"/>
    </source>
</evidence>
<dbReference type="GO" id="GO:0030246">
    <property type="term" value="F:carbohydrate binding"/>
    <property type="evidence" value="ECO:0007669"/>
    <property type="project" value="InterPro"/>
</dbReference>
<dbReference type="SUPFAM" id="SSF74650">
    <property type="entry name" value="Galactose mutarotase-like"/>
    <property type="match status" value="1"/>
</dbReference>
<dbReference type="OrthoDB" id="9772207at2"/>
<keyword evidence="5" id="KW-0378">Hydrolase</keyword>
<evidence type="ECO:0000256" key="6">
    <source>
        <dbReference type="ARBA" id="ARBA00023295"/>
    </source>
</evidence>
<dbReference type="SUPFAM" id="SSF88713">
    <property type="entry name" value="Glycoside hydrolase/deacetylase"/>
    <property type="match status" value="1"/>
</dbReference>
<reference evidence="9" key="1">
    <citation type="submission" date="2018-12" db="EMBL/GenBank/DDBJ databases">
        <title>Tengunoibacter tsumagoiensis gen. nov., sp. nov., Dictyobacter kobayashii sp. nov., D. alpinus sp. nov., and D. joshuensis sp. nov. and description of Dictyobacteraceae fam. nov. within the order Ktedonobacterales isolated from Tengu-no-mugimeshi.</title>
        <authorList>
            <person name="Wang C.M."/>
            <person name="Zheng Y."/>
            <person name="Sakai Y."/>
            <person name="Toyoda A."/>
            <person name="Minakuchi Y."/>
            <person name="Abe K."/>
            <person name="Yokota A."/>
            <person name="Yabe S."/>
        </authorList>
    </citation>
    <scope>NUCLEOTIDE SEQUENCE [LARGE SCALE GENOMIC DNA]</scope>
    <source>
        <strain evidence="9">Uno16</strain>
    </source>
</reference>
<comment type="caution">
    <text evidence="8">The sequence shown here is derived from an EMBL/GenBank/DDBJ whole genome shotgun (WGS) entry which is preliminary data.</text>
</comment>
<dbReference type="GO" id="GO:0046872">
    <property type="term" value="F:metal ion binding"/>
    <property type="evidence" value="ECO:0007669"/>
    <property type="project" value="UniProtKB-KW"/>
</dbReference>
<dbReference type="Pfam" id="PF17677">
    <property type="entry name" value="Glyco_hydro38C2"/>
    <property type="match status" value="1"/>
</dbReference>
<dbReference type="SUPFAM" id="SSF88688">
    <property type="entry name" value="Families 57/38 glycoside transferase middle domain"/>
    <property type="match status" value="1"/>
</dbReference>
<evidence type="ECO:0000256" key="1">
    <source>
        <dbReference type="ARBA" id="ARBA00000365"/>
    </source>
</evidence>
<proteinExistence type="inferred from homology"/>
<dbReference type="FunFam" id="2.70.98.30:FF:000001">
    <property type="entry name" value="alpha-mannosidase 2C1 isoform X2"/>
    <property type="match status" value="1"/>
</dbReference>
<evidence type="ECO:0000256" key="4">
    <source>
        <dbReference type="ARBA" id="ARBA00022723"/>
    </source>
</evidence>
<dbReference type="EC" id="3.2.1.24" evidence="3"/>
<dbReference type="PANTHER" id="PTHR46017">
    <property type="entry name" value="ALPHA-MANNOSIDASE 2C1"/>
    <property type="match status" value="1"/>
</dbReference>
<keyword evidence="9" id="KW-1185">Reference proteome</keyword>
<gene>
    <name evidence="8" type="ORF">KDA_64120</name>
</gene>
<dbReference type="AlphaFoldDB" id="A0A402BHN3"/>
<dbReference type="Gene3D" id="1.20.1270.50">
    <property type="entry name" value="Glycoside hydrolase family 38, central domain"/>
    <property type="match status" value="1"/>
</dbReference>
<comment type="similarity">
    <text evidence="2">Belongs to the glycosyl hydrolase 38 family.</text>
</comment>
<accession>A0A402BHN3</accession>
<evidence type="ECO:0000256" key="5">
    <source>
        <dbReference type="ARBA" id="ARBA00022801"/>
    </source>
</evidence>
<dbReference type="Gene3D" id="2.60.40.2220">
    <property type="match status" value="1"/>
</dbReference>
<dbReference type="Gene3D" id="2.70.98.30">
    <property type="entry name" value="Golgi alpha-mannosidase II, domain 4"/>
    <property type="match status" value="1"/>
</dbReference>
<dbReference type="FunFam" id="1.20.1270.50:FF:000004">
    <property type="entry name" value="alpha-mannosidase 2C1 isoform X1"/>
    <property type="match status" value="1"/>
</dbReference>
<dbReference type="InterPro" id="IPR011330">
    <property type="entry name" value="Glyco_hydro/deAcase_b/a-brl"/>
</dbReference>
<evidence type="ECO:0000256" key="3">
    <source>
        <dbReference type="ARBA" id="ARBA00012752"/>
    </source>
</evidence>
<evidence type="ECO:0000313" key="9">
    <source>
        <dbReference type="Proteomes" id="UP000287171"/>
    </source>
</evidence>
<dbReference type="Proteomes" id="UP000287171">
    <property type="component" value="Unassembled WGS sequence"/>
</dbReference>
<dbReference type="InterPro" id="IPR037094">
    <property type="entry name" value="Glyco_hydro_38_cen_sf"/>
</dbReference>
<protein>
    <recommendedName>
        <fullName evidence="3">alpha-mannosidase</fullName>
        <ecNumber evidence="3">3.2.1.24</ecNumber>
    </recommendedName>
</protein>
<dbReference type="CDD" id="cd10789">
    <property type="entry name" value="GH38N_AMII_ER_cytosolic"/>
    <property type="match status" value="1"/>
</dbReference>
<dbReference type="GO" id="GO:0004559">
    <property type="term" value="F:alpha-mannosidase activity"/>
    <property type="evidence" value="ECO:0007669"/>
    <property type="project" value="UniProtKB-EC"/>
</dbReference>
<dbReference type="InterPro" id="IPR028995">
    <property type="entry name" value="Glyco_hydro_57/38_cen_sf"/>
</dbReference>
<dbReference type="InterPro" id="IPR011682">
    <property type="entry name" value="Glyco_hydro_38_C"/>
</dbReference>
<dbReference type="RefSeq" id="WP_126630956.1">
    <property type="nucleotide sequence ID" value="NZ_BIFT01000002.1"/>
</dbReference>
<dbReference type="InterPro" id="IPR015341">
    <property type="entry name" value="Glyco_hydro_38_cen"/>
</dbReference>
<organism evidence="8 9">
    <name type="scientific">Dictyobacter alpinus</name>
    <dbReference type="NCBI Taxonomy" id="2014873"/>
    <lineage>
        <taxon>Bacteria</taxon>
        <taxon>Bacillati</taxon>
        <taxon>Chloroflexota</taxon>
        <taxon>Ktedonobacteria</taxon>
        <taxon>Ktedonobacterales</taxon>
        <taxon>Dictyobacteraceae</taxon>
        <taxon>Dictyobacter</taxon>
    </lineage>
</organism>
<dbReference type="Pfam" id="PF01074">
    <property type="entry name" value="Glyco_hydro_38N"/>
    <property type="match status" value="1"/>
</dbReference>
<dbReference type="InterPro" id="IPR000602">
    <property type="entry name" value="Glyco_hydro_38_N"/>
</dbReference>